<comment type="catalytic activity">
    <reaction evidence="1">
        <text>ATP + protein L-histidine = ADP + protein N-phospho-L-histidine.</text>
        <dbReference type="EC" id="2.7.13.3"/>
    </reaction>
</comment>
<sequence length="289" mass="33450">MLDFILIMFISLLGILLLRYHLAVKNLSAQIREKRKTSSEIRLTPQNHNQTIVELADEVEKLFQEVEQTRFIARQEKRTLDMAISNIAHDIRTPLTIASGFTQQLMKEKRDENEQLAKVAENLVIVSKRLEALMEYRRLMEGAVRPQFRQIDISKLVAKQMLPYYNAFQKQGIELQVNLQESLMIESDPEILERIVQNMLSNVLKHGKETAQLSLIRKDVAIHLSVKNIVRQPIQHLEKLTNRFYSENLSNTEESSGLGLYITQQLVDILGGDLTMKAKGNWFELLIRL</sequence>
<dbReference type="Pfam" id="PF02518">
    <property type="entry name" value="HATPase_c"/>
    <property type="match status" value="1"/>
</dbReference>
<gene>
    <name evidence="8" type="primary">cusS</name>
    <name evidence="8" type="ORF">SCSS39_02019</name>
</gene>
<dbReference type="InterPro" id="IPR036097">
    <property type="entry name" value="HisK_dim/P_sf"/>
</dbReference>
<dbReference type="GO" id="GO:0000155">
    <property type="term" value="F:phosphorelay sensor kinase activity"/>
    <property type="evidence" value="ECO:0007669"/>
    <property type="project" value="InterPro"/>
</dbReference>
<evidence type="ECO:0000256" key="2">
    <source>
        <dbReference type="ARBA" id="ARBA00012438"/>
    </source>
</evidence>
<dbReference type="AlphaFoldDB" id="A0A564TW72"/>
<keyword evidence="3" id="KW-0597">Phosphoprotein</keyword>
<dbReference type="EC" id="2.7.13.3" evidence="2"/>
<accession>A0A564TW72</accession>
<evidence type="ECO:0000256" key="3">
    <source>
        <dbReference type="ARBA" id="ARBA00022553"/>
    </source>
</evidence>
<dbReference type="SMART" id="SM00387">
    <property type="entry name" value="HATPase_c"/>
    <property type="match status" value="1"/>
</dbReference>
<dbReference type="InterPro" id="IPR003661">
    <property type="entry name" value="HisK_dim/P_dom"/>
</dbReference>
<dbReference type="InterPro" id="IPR003594">
    <property type="entry name" value="HATPase_dom"/>
</dbReference>
<reference evidence="8 9" key="1">
    <citation type="submission" date="2019-07" db="EMBL/GenBank/DDBJ databases">
        <authorList>
            <person name="Hibberd C M."/>
            <person name="Gehrig L. J."/>
            <person name="Chang H.-W."/>
            <person name="Venkatesh S."/>
        </authorList>
    </citation>
    <scope>NUCLEOTIDE SEQUENCE [LARGE SCALE GENOMIC DNA]</scope>
    <source>
        <strain evidence="8">Streptococcus_constellatus_SS_Bg39</strain>
    </source>
</reference>
<dbReference type="SUPFAM" id="SSF55874">
    <property type="entry name" value="ATPase domain of HSP90 chaperone/DNA topoisomerase II/histidine kinase"/>
    <property type="match status" value="1"/>
</dbReference>
<protein>
    <recommendedName>
        <fullName evidence="2">histidine kinase</fullName>
        <ecNumber evidence="2">2.7.13.3</ecNumber>
    </recommendedName>
</protein>
<keyword evidence="6" id="KW-0902">Two-component regulatory system</keyword>
<dbReference type="PROSITE" id="PS50109">
    <property type="entry name" value="HIS_KIN"/>
    <property type="match status" value="1"/>
</dbReference>
<dbReference type="SMART" id="SM00388">
    <property type="entry name" value="HisKA"/>
    <property type="match status" value="1"/>
</dbReference>
<dbReference type="InterPro" id="IPR036890">
    <property type="entry name" value="HATPase_C_sf"/>
</dbReference>
<dbReference type="CDD" id="cd00082">
    <property type="entry name" value="HisKA"/>
    <property type="match status" value="1"/>
</dbReference>
<feature type="domain" description="Histidine kinase" evidence="7">
    <location>
        <begin position="86"/>
        <end position="289"/>
    </location>
</feature>
<evidence type="ECO:0000313" key="9">
    <source>
        <dbReference type="Proteomes" id="UP000385544"/>
    </source>
</evidence>
<dbReference type="PANTHER" id="PTHR43547">
    <property type="entry name" value="TWO-COMPONENT HISTIDINE KINASE"/>
    <property type="match status" value="1"/>
</dbReference>
<keyword evidence="5 8" id="KW-0418">Kinase</keyword>
<dbReference type="PANTHER" id="PTHR43547:SF2">
    <property type="entry name" value="HYBRID SIGNAL TRANSDUCTION HISTIDINE KINASE C"/>
    <property type="match status" value="1"/>
</dbReference>
<evidence type="ECO:0000313" key="8">
    <source>
        <dbReference type="EMBL" id="VUX11466.1"/>
    </source>
</evidence>
<dbReference type="Proteomes" id="UP000385544">
    <property type="component" value="Unassembled WGS sequence"/>
</dbReference>
<dbReference type="OrthoDB" id="9792991at2"/>
<keyword evidence="4 8" id="KW-0808">Transferase</keyword>
<evidence type="ECO:0000256" key="5">
    <source>
        <dbReference type="ARBA" id="ARBA00022777"/>
    </source>
</evidence>
<dbReference type="Pfam" id="PF00512">
    <property type="entry name" value="HisKA"/>
    <property type="match status" value="1"/>
</dbReference>
<dbReference type="CDD" id="cd00075">
    <property type="entry name" value="HATPase"/>
    <property type="match status" value="1"/>
</dbReference>
<dbReference type="Gene3D" id="1.10.287.130">
    <property type="match status" value="1"/>
</dbReference>
<dbReference type="Gene3D" id="3.30.565.10">
    <property type="entry name" value="Histidine kinase-like ATPase, C-terminal domain"/>
    <property type="match status" value="1"/>
</dbReference>
<evidence type="ECO:0000259" key="7">
    <source>
        <dbReference type="PROSITE" id="PS50109"/>
    </source>
</evidence>
<dbReference type="InterPro" id="IPR005467">
    <property type="entry name" value="His_kinase_dom"/>
</dbReference>
<organism evidence="8 9">
    <name type="scientific">Streptococcus constellatus</name>
    <dbReference type="NCBI Taxonomy" id="76860"/>
    <lineage>
        <taxon>Bacteria</taxon>
        <taxon>Bacillati</taxon>
        <taxon>Bacillota</taxon>
        <taxon>Bacilli</taxon>
        <taxon>Lactobacillales</taxon>
        <taxon>Streptococcaceae</taxon>
        <taxon>Streptococcus</taxon>
        <taxon>Streptococcus anginosus group</taxon>
    </lineage>
</organism>
<evidence type="ECO:0000256" key="6">
    <source>
        <dbReference type="ARBA" id="ARBA00023012"/>
    </source>
</evidence>
<proteinExistence type="predicted"/>
<evidence type="ECO:0000256" key="4">
    <source>
        <dbReference type="ARBA" id="ARBA00022679"/>
    </source>
</evidence>
<evidence type="ECO:0000256" key="1">
    <source>
        <dbReference type="ARBA" id="ARBA00000085"/>
    </source>
</evidence>
<name>A0A564TW72_STRCV</name>
<dbReference type="SUPFAM" id="SSF47384">
    <property type="entry name" value="Homodimeric domain of signal transducing histidine kinase"/>
    <property type="match status" value="1"/>
</dbReference>
<dbReference type="EMBL" id="CABHMZ010000029">
    <property type="protein sequence ID" value="VUX11466.1"/>
    <property type="molecule type" value="Genomic_DNA"/>
</dbReference>